<feature type="transmembrane region" description="Helical" evidence="2">
    <location>
        <begin position="76"/>
        <end position="98"/>
    </location>
</feature>
<proteinExistence type="predicted"/>
<feature type="region of interest" description="Disordered" evidence="1">
    <location>
        <begin position="105"/>
        <end position="154"/>
    </location>
</feature>
<evidence type="ECO:0000256" key="1">
    <source>
        <dbReference type="SAM" id="MobiDB-lite"/>
    </source>
</evidence>
<sequence length="509" mass="54856">MRTYQSPYSDLPEAVPPRNDFPEVVFHGAPQAVERSMETVKYPVHAQVHNVDISGYDASAKEPPERRILGLKRKTFVILAIVGVIILIGIAVGTAVGVTMSQKSSSPAVEQGQGTVNDDSPSSSPGSNESAGPGSNESAGPGSNDSAGPGNAPAGAVDFSALPSNLSPTSAISSANFTDPNSGVVHLHVYSQSPENALLVSVWNSTARIWTTYSVSALLPSTYDLLPSTPISAYAYTNPTFQAGVLVLTSDFMLHQFVTTDVAMRSSWKHGPVGQDNAMLTVGRENRNFQLLRHQCGMGDDCRNYFPPAGVVFQDGEGMVWVFNVHTKTKREVGKGRKGGEVGLVSLVETGNERFNVSDIYWRVNFVPEENEGGELGSWTIEKGMSGEWEQERVALGEMPSKPAGHNMAVFSYDLVNQLIVTLEDGGKGLGVRTWEGVGNKWTLVSEDDDPAGLEDQKGNVTFTAVTGNSEKRVFGMVNGNIHEWRFSSGKPRDWDYVGRVSTSPVLTR</sequence>
<evidence type="ECO:0000313" key="4">
    <source>
        <dbReference type="Proteomes" id="UP001303160"/>
    </source>
</evidence>
<reference evidence="3" key="1">
    <citation type="journal article" date="2023" name="Mol. Phylogenet. Evol.">
        <title>Genome-scale phylogeny and comparative genomics of the fungal order Sordariales.</title>
        <authorList>
            <person name="Hensen N."/>
            <person name="Bonometti L."/>
            <person name="Westerberg I."/>
            <person name="Brannstrom I.O."/>
            <person name="Guillou S."/>
            <person name="Cros-Aarteil S."/>
            <person name="Calhoun S."/>
            <person name="Haridas S."/>
            <person name="Kuo A."/>
            <person name="Mondo S."/>
            <person name="Pangilinan J."/>
            <person name="Riley R."/>
            <person name="LaButti K."/>
            <person name="Andreopoulos B."/>
            <person name="Lipzen A."/>
            <person name="Chen C."/>
            <person name="Yan M."/>
            <person name="Daum C."/>
            <person name="Ng V."/>
            <person name="Clum A."/>
            <person name="Steindorff A."/>
            <person name="Ohm R.A."/>
            <person name="Martin F."/>
            <person name="Silar P."/>
            <person name="Natvig D.O."/>
            <person name="Lalanne C."/>
            <person name="Gautier V."/>
            <person name="Ament-Velasquez S.L."/>
            <person name="Kruys A."/>
            <person name="Hutchinson M.I."/>
            <person name="Powell A.J."/>
            <person name="Barry K."/>
            <person name="Miller A.N."/>
            <person name="Grigoriev I.V."/>
            <person name="Debuchy R."/>
            <person name="Gladieux P."/>
            <person name="Hiltunen Thoren M."/>
            <person name="Johannesson H."/>
        </authorList>
    </citation>
    <scope>NUCLEOTIDE SEQUENCE</scope>
    <source>
        <strain evidence="3">CBS 315.58</strain>
    </source>
</reference>
<feature type="compositionally biased region" description="Polar residues" evidence="1">
    <location>
        <begin position="105"/>
        <end position="116"/>
    </location>
</feature>
<feature type="compositionally biased region" description="Low complexity" evidence="1">
    <location>
        <begin position="117"/>
        <end position="138"/>
    </location>
</feature>
<dbReference type="EMBL" id="MU863949">
    <property type="protein sequence ID" value="KAK4198204.1"/>
    <property type="molecule type" value="Genomic_DNA"/>
</dbReference>
<comment type="caution">
    <text evidence="3">The sequence shown here is derived from an EMBL/GenBank/DDBJ whole genome shotgun (WGS) entry which is preliminary data.</text>
</comment>
<keyword evidence="2" id="KW-1133">Transmembrane helix</keyword>
<evidence type="ECO:0008006" key="5">
    <source>
        <dbReference type="Google" id="ProtNLM"/>
    </source>
</evidence>
<keyword evidence="2" id="KW-0472">Membrane</keyword>
<organism evidence="3 4">
    <name type="scientific">Triangularia verruculosa</name>
    <dbReference type="NCBI Taxonomy" id="2587418"/>
    <lineage>
        <taxon>Eukaryota</taxon>
        <taxon>Fungi</taxon>
        <taxon>Dikarya</taxon>
        <taxon>Ascomycota</taxon>
        <taxon>Pezizomycotina</taxon>
        <taxon>Sordariomycetes</taxon>
        <taxon>Sordariomycetidae</taxon>
        <taxon>Sordariales</taxon>
        <taxon>Podosporaceae</taxon>
        <taxon>Triangularia</taxon>
    </lineage>
</organism>
<keyword evidence="2" id="KW-0812">Transmembrane</keyword>
<evidence type="ECO:0000313" key="3">
    <source>
        <dbReference type="EMBL" id="KAK4198204.1"/>
    </source>
</evidence>
<accession>A0AAN7AT71</accession>
<gene>
    <name evidence="3" type="ORF">QBC40DRAFT_256223</name>
</gene>
<reference evidence="3" key="2">
    <citation type="submission" date="2023-05" db="EMBL/GenBank/DDBJ databases">
        <authorList>
            <consortium name="Lawrence Berkeley National Laboratory"/>
            <person name="Steindorff A."/>
            <person name="Hensen N."/>
            <person name="Bonometti L."/>
            <person name="Westerberg I."/>
            <person name="Brannstrom I.O."/>
            <person name="Guillou S."/>
            <person name="Cros-Aarteil S."/>
            <person name="Calhoun S."/>
            <person name="Haridas S."/>
            <person name="Kuo A."/>
            <person name="Mondo S."/>
            <person name="Pangilinan J."/>
            <person name="Riley R."/>
            <person name="Labutti K."/>
            <person name="Andreopoulos B."/>
            <person name="Lipzen A."/>
            <person name="Chen C."/>
            <person name="Yanf M."/>
            <person name="Daum C."/>
            <person name="Ng V."/>
            <person name="Clum A."/>
            <person name="Ohm R."/>
            <person name="Martin F."/>
            <person name="Silar P."/>
            <person name="Natvig D."/>
            <person name="Lalanne C."/>
            <person name="Gautier V."/>
            <person name="Ament-Velasquez S.L."/>
            <person name="Kruys A."/>
            <person name="Hutchinson M.I."/>
            <person name="Powell A.J."/>
            <person name="Barry K."/>
            <person name="Miller A.N."/>
            <person name="Grigoriev I.V."/>
            <person name="Debuchy R."/>
            <person name="Gladieux P."/>
            <person name="Thoren M.H."/>
            <person name="Johannesson H."/>
        </authorList>
    </citation>
    <scope>NUCLEOTIDE SEQUENCE</scope>
    <source>
        <strain evidence="3">CBS 315.58</strain>
    </source>
</reference>
<protein>
    <recommendedName>
        <fullName evidence="5">Fucose-specific lectin</fullName>
    </recommendedName>
</protein>
<dbReference type="Proteomes" id="UP001303160">
    <property type="component" value="Unassembled WGS sequence"/>
</dbReference>
<dbReference type="Gene3D" id="2.120.10.70">
    <property type="entry name" value="Fucose-specific lectin"/>
    <property type="match status" value="1"/>
</dbReference>
<dbReference type="AlphaFoldDB" id="A0AAN7AT71"/>
<dbReference type="SUPFAM" id="SSF89372">
    <property type="entry name" value="Fucose-specific lectin"/>
    <property type="match status" value="1"/>
</dbReference>
<name>A0AAN7AT71_9PEZI</name>
<keyword evidence="4" id="KW-1185">Reference proteome</keyword>
<evidence type="ECO:0000256" key="2">
    <source>
        <dbReference type="SAM" id="Phobius"/>
    </source>
</evidence>